<evidence type="ECO:0000313" key="7">
    <source>
        <dbReference type="Proteomes" id="UP001265083"/>
    </source>
</evidence>
<feature type="domain" description="Mammalian cell entry C-terminal" evidence="3">
    <location>
        <begin position="122"/>
        <end position="334"/>
    </location>
</feature>
<organism evidence="5 6">
    <name type="scientific">Gordonia westfalica</name>
    <dbReference type="NCBI Taxonomy" id="158898"/>
    <lineage>
        <taxon>Bacteria</taxon>
        <taxon>Bacillati</taxon>
        <taxon>Actinomycetota</taxon>
        <taxon>Actinomycetes</taxon>
        <taxon>Mycobacteriales</taxon>
        <taxon>Gordoniaceae</taxon>
        <taxon>Gordonia</taxon>
    </lineage>
</organism>
<name>A0A1H2LDW9_9ACTN</name>
<evidence type="ECO:0000313" key="6">
    <source>
        <dbReference type="Proteomes" id="UP000183180"/>
    </source>
</evidence>
<dbReference type="NCBIfam" id="TIGR00996">
    <property type="entry name" value="Mtu_fam_mce"/>
    <property type="match status" value="1"/>
</dbReference>
<dbReference type="GO" id="GO:0051701">
    <property type="term" value="P:biological process involved in interaction with host"/>
    <property type="evidence" value="ECO:0007669"/>
    <property type="project" value="TreeGrafter"/>
</dbReference>
<gene>
    <name evidence="4" type="ORF">RD149_24705</name>
    <name evidence="5" type="ORF">SAMN04488548_136133</name>
</gene>
<dbReference type="InterPro" id="IPR005693">
    <property type="entry name" value="Mce"/>
</dbReference>
<feature type="transmembrane region" description="Helical" evidence="1">
    <location>
        <begin position="12"/>
        <end position="31"/>
    </location>
</feature>
<dbReference type="InterPro" id="IPR052336">
    <property type="entry name" value="MlaD_Phospholipid_Transporter"/>
</dbReference>
<dbReference type="OrthoDB" id="3460188at2"/>
<dbReference type="PANTHER" id="PTHR33371">
    <property type="entry name" value="INTERMEMBRANE PHOSPHOLIPID TRANSPORT SYSTEM BINDING PROTEIN MLAD-RELATED"/>
    <property type="match status" value="1"/>
</dbReference>
<evidence type="ECO:0000259" key="2">
    <source>
        <dbReference type="Pfam" id="PF02470"/>
    </source>
</evidence>
<evidence type="ECO:0000256" key="1">
    <source>
        <dbReference type="SAM" id="Phobius"/>
    </source>
</evidence>
<dbReference type="InterPro" id="IPR003399">
    <property type="entry name" value="Mce/MlaD"/>
</dbReference>
<reference evidence="4 7" key="2">
    <citation type="submission" date="2023-08" db="EMBL/GenBank/DDBJ databases">
        <title>Bioegradation of LLDPE and BLDPE plastic by marine bacteria from coast plastic debris.</title>
        <authorList>
            <person name="Rong Z."/>
        </authorList>
    </citation>
    <scope>NUCLEOTIDE SEQUENCE [LARGE SCALE GENOMIC DNA]</scope>
    <source>
        <strain evidence="4 7">Z-2</strain>
    </source>
</reference>
<keyword evidence="1" id="KW-0472">Membrane</keyword>
<evidence type="ECO:0000313" key="4">
    <source>
        <dbReference type="EMBL" id="MDS1116938.1"/>
    </source>
</evidence>
<dbReference type="InterPro" id="IPR024516">
    <property type="entry name" value="Mce_C"/>
</dbReference>
<evidence type="ECO:0000313" key="5">
    <source>
        <dbReference type="EMBL" id="SDU79022.1"/>
    </source>
</evidence>
<proteinExistence type="predicted"/>
<dbReference type="STRING" id="158898.SAMN04488548_136133"/>
<dbReference type="Pfam" id="PF02470">
    <property type="entry name" value="MlaD"/>
    <property type="match status" value="1"/>
</dbReference>
<dbReference type="PANTHER" id="PTHR33371:SF19">
    <property type="entry name" value="MCE-FAMILY PROTEIN MCE4A"/>
    <property type="match status" value="1"/>
</dbReference>
<keyword evidence="7" id="KW-1185">Reference proteome</keyword>
<keyword evidence="1" id="KW-1133">Transmembrane helix</keyword>
<dbReference type="GO" id="GO:0005576">
    <property type="term" value="C:extracellular region"/>
    <property type="evidence" value="ECO:0007669"/>
    <property type="project" value="TreeGrafter"/>
</dbReference>
<dbReference type="Proteomes" id="UP001265083">
    <property type="component" value="Unassembled WGS sequence"/>
</dbReference>
<dbReference type="EMBL" id="JAVLUS010000042">
    <property type="protein sequence ID" value="MDS1116938.1"/>
    <property type="molecule type" value="Genomic_DNA"/>
</dbReference>
<evidence type="ECO:0000259" key="3">
    <source>
        <dbReference type="Pfam" id="PF11887"/>
    </source>
</evidence>
<accession>A0A1H2LDW9</accession>
<protein>
    <submittedName>
        <fullName evidence="4">MCE family protein</fullName>
    </submittedName>
    <submittedName>
        <fullName evidence="5">Phospholipid/cholesterol/gamma-HCH transport system substrate-binding protein</fullName>
    </submittedName>
</protein>
<sequence>MIEHSRRQHLLYAFVAFAVVVGVVVAALMSYNGRFQATGSIYLNAPRTGLLLVPGSDVKLYGVVIGRVASVDVYGDHARIELAVEEDQLGDLPTNVRAEMEPTTLFGRKYVALTMPEQPAASTLSAGATIDTSQTPVEVYDTFELLVGILDRVDPARVNATLTAVQTGTVDRGEKLGELVDSVNTYLATFNKSLPTLQRDLELGADNLDTFAGLSPDLMATVRHLTTTSKTIVENQSQLTAFLLSFTEFGNTGNRFMTNAGTPLVKAADALAPPAQVLGDYGPIYPCFLDGLNTSRKYLERAFGGARPGLDIVGTLLIGDPPYRPGIDAPEHTAGTAGPSCYGYPRAPGEKGPGHVDFDDGSHAYRDVKSIEDVIGNPFASMIYGMTK</sequence>
<feature type="domain" description="Mce/MlaD" evidence="2">
    <location>
        <begin position="40"/>
        <end position="115"/>
    </location>
</feature>
<keyword evidence="1" id="KW-0812">Transmembrane</keyword>
<dbReference type="Pfam" id="PF11887">
    <property type="entry name" value="Mce4_CUP1"/>
    <property type="match status" value="1"/>
</dbReference>
<dbReference type="EMBL" id="FNLM01000036">
    <property type="protein sequence ID" value="SDU79022.1"/>
    <property type="molecule type" value="Genomic_DNA"/>
</dbReference>
<dbReference type="RefSeq" id="WP_005201337.1">
    <property type="nucleotide sequence ID" value="NZ_FNLM01000036.1"/>
</dbReference>
<reference evidence="5 6" key="1">
    <citation type="submission" date="2016-10" db="EMBL/GenBank/DDBJ databases">
        <authorList>
            <person name="de Groot N.N."/>
        </authorList>
    </citation>
    <scope>NUCLEOTIDE SEQUENCE [LARGE SCALE GENOMIC DNA]</scope>
    <source>
        <strain evidence="5 6">DSM 44215</strain>
    </source>
</reference>
<dbReference type="AlphaFoldDB" id="A0A1H2LDW9"/>
<dbReference type="Proteomes" id="UP000183180">
    <property type="component" value="Unassembled WGS sequence"/>
</dbReference>